<reference evidence="3 4" key="1">
    <citation type="journal article" date="2015" name="Fungal Genet. Biol.">
        <title>Evolution of novel wood decay mechanisms in Agaricales revealed by the genome sequences of Fistulina hepatica and Cylindrobasidium torrendii.</title>
        <authorList>
            <person name="Floudas D."/>
            <person name="Held B.W."/>
            <person name="Riley R."/>
            <person name="Nagy L.G."/>
            <person name="Koehler G."/>
            <person name="Ransdell A.S."/>
            <person name="Younus H."/>
            <person name="Chow J."/>
            <person name="Chiniquy J."/>
            <person name="Lipzen A."/>
            <person name="Tritt A."/>
            <person name="Sun H."/>
            <person name="Haridas S."/>
            <person name="LaButti K."/>
            <person name="Ohm R.A."/>
            <person name="Kues U."/>
            <person name="Blanchette R.A."/>
            <person name="Grigoriev I.V."/>
            <person name="Minto R.E."/>
            <person name="Hibbett D.S."/>
        </authorList>
    </citation>
    <scope>NUCLEOTIDE SEQUENCE [LARGE SCALE GENOMIC DNA]</scope>
    <source>
        <strain evidence="3 4">FP15055 ss-10</strain>
    </source>
</reference>
<evidence type="ECO:0000313" key="3">
    <source>
        <dbReference type="EMBL" id="KIY69120.1"/>
    </source>
</evidence>
<dbReference type="InterPro" id="IPR051026">
    <property type="entry name" value="PI/PC_transfer"/>
</dbReference>
<dbReference type="STRING" id="1314674.A0A0D7BFZ0"/>
<feature type="domain" description="CRAL-TRIO" evidence="2">
    <location>
        <begin position="85"/>
        <end position="258"/>
    </location>
</feature>
<dbReference type="AlphaFoldDB" id="A0A0D7BFZ0"/>
<dbReference type="PROSITE" id="PS50191">
    <property type="entry name" value="CRAL_TRIO"/>
    <property type="match status" value="1"/>
</dbReference>
<dbReference type="Gene3D" id="1.10.8.20">
    <property type="entry name" value="N-terminal domain of phosphatidylinositol transfer protein sec14p"/>
    <property type="match status" value="1"/>
</dbReference>
<feature type="region of interest" description="Disordered" evidence="1">
    <location>
        <begin position="273"/>
        <end position="293"/>
    </location>
</feature>
<dbReference type="Pfam" id="PF00650">
    <property type="entry name" value="CRAL_TRIO"/>
    <property type="match status" value="1"/>
</dbReference>
<dbReference type="SUPFAM" id="SSF46938">
    <property type="entry name" value="CRAL/TRIO N-terminal domain"/>
    <property type="match status" value="1"/>
</dbReference>
<gene>
    <name evidence="3" type="ORF">CYLTODRAFT_421047</name>
</gene>
<protein>
    <submittedName>
        <fullName evidence="3">CRAL/TRIO domain-containing protein</fullName>
    </submittedName>
</protein>
<evidence type="ECO:0000256" key="1">
    <source>
        <dbReference type="SAM" id="MobiDB-lite"/>
    </source>
</evidence>
<evidence type="ECO:0000259" key="2">
    <source>
        <dbReference type="PROSITE" id="PS50191"/>
    </source>
</evidence>
<dbReference type="SMART" id="SM00516">
    <property type="entry name" value="SEC14"/>
    <property type="match status" value="1"/>
</dbReference>
<dbReference type="CDD" id="cd00170">
    <property type="entry name" value="SEC14"/>
    <property type="match status" value="1"/>
</dbReference>
<dbReference type="SMART" id="SM01100">
    <property type="entry name" value="CRAL_TRIO_N"/>
    <property type="match status" value="1"/>
</dbReference>
<keyword evidence="4" id="KW-1185">Reference proteome</keyword>
<dbReference type="SUPFAM" id="SSF52087">
    <property type="entry name" value="CRAL/TRIO domain"/>
    <property type="match status" value="1"/>
</dbReference>
<accession>A0A0D7BFZ0</accession>
<dbReference type="PANTHER" id="PTHR45657">
    <property type="entry name" value="CRAL-TRIO DOMAIN-CONTAINING PROTEIN YKL091C-RELATED"/>
    <property type="match status" value="1"/>
</dbReference>
<dbReference type="PANTHER" id="PTHR45657:SF1">
    <property type="entry name" value="CRAL-TRIO DOMAIN-CONTAINING PROTEIN YKL091C-RELATED"/>
    <property type="match status" value="1"/>
</dbReference>
<dbReference type="InterPro" id="IPR001251">
    <property type="entry name" value="CRAL-TRIO_dom"/>
</dbReference>
<dbReference type="InterPro" id="IPR011074">
    <property type="entry name" value="CRAL/TRIO_N_dom"/>
</dbReference>
<name>A0A0D7BFZ0_9AGAR</name>
<dbReference type="EMBL" id="KN880490">
    <property type="protein sequence ID" value="KIY69120.1"/>
    <property type="molecule type" value="Genomic_DNA"/>
</dbReference>
<dbReference type="Proteomes" id="UP000054007">
    <property type="component" value="Unassembled WGS sequence"/>
</dbReference>
<sequence>MPSLTRKEQDVLVDFRSQLYEEGILRDTDTIGADDHTLIRFLRARRFNLRQAKILFKQTQEWRATVEGVGIDRLYQEMDPFDFPERDAVFEYWPNCFHKTDKRGRPVNIHALGQVDVPRMYTKITPERHWRSLVVSCESLTREVLPGACRAAGRHVENILIIIDLKGFALSQFWQLKSLARNCFQISQDYYPETMGQLAIVNAPASFTMIFGMIRPWLAKETCEKVYVLGSDYRDVLLSLVDEENLPESLGGKCTCKGKGGCYKSAAGPWMDGRKGWGPKARPRASSRSNPAW</sequence>
<organism evidence="3 4">
    <name type="scientific">Cylindrobasidium torrendii FP15055 ss-10</name>
    <dbReference type="NCBI Taxonomy" id="1314674"/>
    <lineage>
        <taxon>Eukaryota</taxon>
        <taxon>Fungi</taxon>
        <taxon>Dikarya</taxon>
        <taxon>Basidiomycota</taxon>
        <taxon>Agaricomycotina</taxon>
        <taxon>Agaricomycetes</taxon>
        <taxon>Agaricomycetidae</taxon>
        <taxon>Agaricales</taxon>
        <taxon>Marasmiineae</taxon>
        <taxon>Physalacriaceae</taxon>
        <taxon>Cylindrobasidium</taxon>
    </lineage>
</organism>
<dbReference type="InterPro" id="IPR036865">
    <property type="entry name" value="CRAL-TRIO_dom_sf"/>
</dbReference>
<proteinExistence type="predicted"/>
<dbReference type="InterPro" id="IPR036273">
    <property type="entry name" value="CRAL/TRIO_N_dom_sf"/>
</dbReference>
<evidence type="ECO:0000313" key="4">
    <source>
        <dbReference type="Proteomes" id="UP000054007"/>
    </source>
</evidence>
<dbReference type="Gene3D" id="3.40.525.10">
    <property type="entry name" value="CRAL-TRIO lipid binding domain"/>
    <property type="match status" value="1"/>
</dbReference>
<dbReference type="Pfam" id="PF03765">
    <property type="entry name" value="CRAL_TRIO_N"/>
    <property type="match status" value="1"/>
</dbReference>
<dbReference type="OrthoDB" id="1434354at2759"/>